<dbReference type="InterPro" id="IPR009006">
    <property type="entry name" value="Ala_racemase/Decarboxylase_C"/>
</dbReference>
<name>A0A6J6XCI3_9ZZZZ</name>
<dbReference type="FunFam" id="3.20.20.10:FF:000002">
    <property type="entry name" value="Alanine racemase"/>
    <property type="match status" value="1"/>
</dbReference>
<dbReference type="InterPro" id="IPR029066">
    <property type="entry name" value="PLP-binding_barrel"/>
</dbReference>
<dbReference type="GO" id="GO:0030632">
    <property type="term" value="P:D-alanine biosynthetic process"/>
    <property type="evidence" value="ECO:0007669"/>
    <property type="project" value="TreeGrafter"/>
</dbReference>
<accession>A0A6J6XCI3</accession>
<dbReference type="Gene3D" id="2.40.37.10">
    <property type="entry name" value="Lyase, Ornithine Decarboxylase, Chain A, domain 1"/>
    <property type="match status" value="1"/>
</dbReference>
<dbReference type="AlphaFoldDB" id="A0A6J6XCI3"/>
<dbReference type="SUPFAM" id="SSF51419">
    <property type="entry name" value="PLP-binding barrel"/>
    <property type="match status" value="1"/>
</dbReference>
<keyword evidence="2" id="KW-0663">Pyridoxal phosphate</keyword>
<protein>
    <submittedName>
        <fullName evidence="5">Unannotated protein</fullName>
    </submittedName>
</protein>
<dbReference type="PRINTS" id="PR00992">
    <property type="entry name" value="ALARACEMASE"/>
</dbReference>
<dbReference type="Pfam" id="PF01168">
    <property type="entry name" value="Ala_racemase_N"/>
    <property type="match status" value="1"/>
</dbReference>
<dbReference type="InterPro" id="IPR000821">
    <property type="entry name" value="Ala_racemase"/>
</dbReference>
<dbReference type="SMART" id="SM01005">
    <property type="entry name" value="Ala_racemase_C"/>
    <property type="match status" value="1"/>
</dbReference>
<dbReference type="FunFam" id="2.40.37.10:FF:000015">
    <property type="entry name" value="Alanine racemase"/>
    <property type="match status" value="1"/>
</dbReference>
<dbReference type="SUPFAM" id="SSF50621">
    <property type="entry name" value="Alanine racemase C-terminal domain-like"/>
    <property type="match status" value="1"/>
</dbReference>
<evidence type="ECO:0000259" key="4">
    <source>
        <dbReference type="SMART" id="SM01005"/>
    </source>
</evidence>
<dbReference type="PANTHER" id="PTHR30511:SF0">
    <property type="entry name" value="ALANINE RACEMASE, CATABOLIC-RELATED"/>
    <property type="match status" value="1"/>
</dbReference>
<dbReference type="PANTHER" id="PTHR30511">
    <property type="entry name" value="ALANINE RACEMASE"/>
    <property type="match status" value="1"/>
</dbReference>
<dbReference type="GO" id="GO:0030170">
    <property type="term" value="F:pyridoxal phosphate binding"/>
    <property type="evidence" value="ECO:0007669"/>
    <property type="project" value="TreeGrafter"/>
</dbReference>
<evidence type="ECO:0000256" key="1">
    <source>
        <dbReference type="ARBA" id="ARBA00001933"/>
    </source>
</evidence>
<evidence type="ECO:0000256" key="3">
    <source>
        <dbReference type="ARBA" id="ARBA00023235"/>
    </source>
</evidence>
<dbReference type="Pfam" id="PF00842">
    <property type="entry name" value="Ala_racemase_C"/>
    <property type="match status" value="1"/>
</dbReference>
<gene>
    <name evidence="5" type="ORF">UFOPK3024_00163</name>
</gene>
<dbReference type="EMBL" id="CAFAAK010000016">
    <property type="protein sequence ID" value="CAB4793254.1"/>
    <property type="molecule type" value="Genomic_DNA"/>
</dbReference>
<evidence type="ECO:0000313" key="5">
    <source>
        <dbReference type="EMBL" id="CAB4793254.1"/>
    </source>
</evidence>
<dbReference type="InterPro" id="IPR020622">
    <property type="entry name" value="Ala_racemase_pyridoxalP-BS"/>
</dbReference>
<dbReference type="GO" id="GO:0009252">
    <property type="term" value="P:peptidoglycan biosynthetic process"/>
    <property type="evidence" value="ECO:0007669"/>
    <property type="project" value="TreeGrafter"/>
</dbReference>
<dbReference type="GO" id="GO:0005829">
    <property type="term" value="C:cytosol"/>
    <property type="evidence" value="ECO:0007669"/>
    <property type="project" value="TreeGrafter"/>
</dbReference>
<dbReference type="PROSITE" id="PS00395">
    <property type="entry name" value="ALANINE_RACEMASE"/>
    <property type="match status" value="1"/>
</dbReference>
<organism evidence="5">
    <name type="scientific">freshwater metagenome</name>
    <dbReference type="NCBI Taxonomy" id="449393"/>
    <lineage>
        <taxon>unclassified sequences</taxon>
        <taxon>metagenomes</taxon>
        <taxon>ecological metagenomes</taxon>
    </lineage>
</organism>
<dbReference type="NCBIfam" id="TIGR00492">
    <property type="entry name" value="alr"/>
    <property type="match status" value="1"/>
</dbReference>
<dbReference type="Gene3D" id="3.20.20.10">
    <property type="entry name" value="Alanine racemase"/>
    <property type="match status" value="1"/>
</dbReference>
<comment type="cofactor">
    <cofactor evidence="1">
        <name>pyridoxal 5'-phosphate</name>
        <dbReference type="ChEBI" id="CHEBI:597326"/>
    </cofactor>
</comment>
<sequence length="384" mass="39963">MNTPVGRPRAQARIDLAALRSNVEVLRSAAPTAQLMAVVKADAYGHGLIECSRAAVAAGASYLGVALPEEAIELRANGIESSILAWLLQTDSPAQWTELVERNVDVSVSSLKGLECARIAAAESGTSAKIHLKLDTGMARGGSGIAEWSILLDAVSRAVSENSIEVVGMWTHLAFADQPAHPVVEHQLEIFAEGVAQAQRQGITPLLRHVANSAATFRTPSAHFDLVRPGISIYGLSPGAAVGTAEELGLQPVMQLSGAVTQVKPVAAGQGVSYGHDYVTQRDTTIALVPLGYADGIPTGASNVGPVVIAGEHQVVAGRVCMDQIMIDVGDADVHEGDEVVFFGSGAAGEPTADDWAQVTGTIGYEIVTRIGVRVPRVFADGSA</sequence>
<evidence type="ECO:0000256" key="2">
    <source>
        <dbReference type="ARBA" id="ARBA00022898"/>
    </source>
</evidence>
<dbReference type="HAMAP" id="MF_01201">
    <property type="entry name" value="Ala_racemase"/>
    <property type="match status" value="1"/>
</dbReference>
<dbReference type="GO" id="GO:0008784">
    <property type="term" value="F:alanine racemase activity"/>
    <property type="evidence" value="ECO:0007669"/>
    <property type="project" value="InterPro"/>
</dbReference>
<proteinExistence type="inferred from homology"/>
<keyword evidence="3" id="KW-0413">Isomerase</keyword>
<feature type="domain" description="Alanine racemase C-terminal" evidence="4">
    <location>
        <begin position="253"/>
        <end position="380"/>
    </location>
</feature>
<dbReference type="CDD" id="cd00430">
    <property type="entry name" value="PLPDE_III_AR"/>
    <property type="match status" value="1"/>
</dbReference>
<reference evidence="5" key="1">
    <citation type="submission" date="2020-05" db="EMBL/GenBank/DDBJ databases">
        <authorList>
            <person name="Chiriac C."/>
            <person name="Salcher M."/>
            <person name="Ghai R."/>
            <person name="Kavagutti S V."/>
        </authorList>
    </citation>
    <scope>NUCLEOTIDE SEQUENCE</scope>
</reference>
<dbReference type="InterPro" id="IPR001608">
    <property type="entry name" value="Ala_racemase_N"/>
</dbReference>
<dbReference type="InterPro" id="IPR011079">
    <property type="entry name" value="Ala_racemase_C"/>
</dbReference>